<dbReference type="Proteomes" id="UP000076770">
    <property type="component" value="Chromosome i"/>
</dbReference>
<dbReference type="EMBL" id="LT549890">
    <property type="protein sequence ID" value="SAI83888.1"/>
    <property type="molecule type" value="Genomic_DNA"/>
</dbReference>
<protein>
    <recommendedName>
        <fullName evidence="4 5">Small ribosomal subunit protein eS19</fullName>
    </recommendedName>
</protein>
<dbReference type="PATRIC" id="fig|2287.9.peg.342"/>
<dbReference type="SMART" id="SM01413">
    <property type="entry name" value="Ribosomal_S19e"/>
    <property type="match status" value="1"/>
</dbReference>
<dbReference type="GO" id="GO:0022627">
    <property type="term" value="C:cytosolic small ribosomal subunit"/>
    <property type="evidence" value="ECO:0007669"/>
    <property type="project" value="TreeGrafter"/>
</dbReference>
<gene>
    <name evidence="5" type="primary">rps19e</name>
    <name evidence="6" type="ORF">SSOP1_0334</name>
</gene>
<evidence type="ECO:0000256" key="3">
    <source>
        <dbReference type="ARBA" id="ARBA00023274"/>
    </source>
</evidence>
<dbReference type="InterPro" id="IPR036388">
    <property type="entry name" value="WH-like_DNA-bd_sf"/>
</dbReference>
<dbReference type="InterPro" id="IPR001266">
    <property type="entry name" value="Ribosomal_eS19"/>
</dbReference>
<dbReference type="InterPro" id="IPR027548">
    <property type="entry name" value="Ribosomal_eS19_archaeal"/>
</dbReference>
<organism evidence="6 7">
    <name type="scientific">Saccharolobus solfataricus</name>
    <name type="common">Sulfolobus solfataricus</name>
    <dbReference type="NCBI Taxonomy" id="2287"/>
    <lineage>
        <taxon>Archaea</taxon>
        <taxon>Thermoproteota</taxon>
        <taxon>Thermoprotei</taxon>
        <taxon>Sulfolobales</taxon>
        <taxon>Sulfolobaceae</taxon>
        <taxon>Saccharolobus</taxon>
    </lineage>
</organism>
<dbReference type="Gene3D" id="1.10.10.10">
    <property type="entry name" value="Winged helix-like DNA-binding domain superfamily/Winged helix DNA-binding domain"/>
    <property type="match status" value="1"/>
</dbReference>
<reference evidence="7" key="1">
    <citation type="submission" date="2016-04" db="EMBL/GenBank/DDBJ databases">
        <authorList>
            <person name="Shah S.A."/>
            <person name="Garrett R.A."/>
        </authorList>
    </citation>
    <scope>NUCLEOTIDE SEQUENCE [LARGE SCALE GENOMIC DNA]</scope>
    <source>
        <strain evidence="7">ATCC 35091 / DSM 1616 / JCM 8930 / NBRC 15331 / P1</strain>
    </source>
</reference>
<keyword evidence="3 5" id="KW-0687">Ribonucleoprotein</keyword>
<name>A0A157SYU1_SACSO</name>
<accession>A0A157SYU1</accession>
<evidence type="ECO:0000313" key="7">
    <source>
        <dbReference type="Proteomes" id="UP000076770"/>
    </source>
</evidence>
<dbReference type="GO" id="GO:0000028">
    <property type="term" value="P:ribosomal small subunit assembly"/>
    <property type="evidence" value="ECO:0007669"/>
    <property type="project" value="TreeGrafter"/>
</dbReference>
<dbReference type="AlphaFoldDB" id="A0A157SYU1"/>
<dbReference type="GO" id="GO:0003723">
    <property type="term" value="F:RNA binding"/>
    <property type="evidence" value="ECO:0007669"/>
    <property type="project" value="TreeGrafter"/>
</dbReference>
<evidence type="ECO:0000256" key="5">
    <source>
        <dbReference type="HAMAP-Rule" id="MF_01474"/>
    </source>
</evidence>
<dbReference type="GO" id="GO:0006412">
    <property type="term" value="P:translation"/>
    <property type="evidence" value="ECO:0007669"/>
    <property type="project" value="UniProtKB-UniRule"/>
</dbReference>
<sequence length="158" mass="18118">MSLIMITAEMVPPDLLIKRLAIYLKENVKTVDPPEWALLAKTASFKERVPDNAEDWWYIRAASLLRKLYVNSIIGIEKTRTIYGGRKRRGTRPEKFVKAPGHVNRLIFQQLEKAGLVQKIKNKGRSLSPKGRSLLDKLALEIFKELAENNTSLKVYLE</sequence>
<comment type="similarity">
    <text evidence="1 5">Belongs to the eukaryotic ribosomal protein eS19 family.</text>
</comment>
<dbReference type="InterPro" id="IPR036390">
    <property type="entry name" value="WH_DNA-bd_sf"/>
</dbReference>
<dbReference type="HAMAP" id="MF_01474">
    <property type="entry name" value="Ribosomal_eS19"/>
    <property type="match status" value="1"/>
</dbReference>
<dbReference type="SMR" id="A0A157SYU1"/>
<evidence type="ECO:0000256" key="4">
    <source>
        <dbReference type="ARBA" id="ARBA00035143"/>
    </source>
</evidence>
<dbReference type="FunFam" id="1.10.10.10:FF:000449">
    <property type="entry name" value="30S ribosomal protein S19e"/>
    <property type="match status" value="1"/>
</dbReference>
<comment type="function">
    <text evidence="5">May be involved in maturation of the 30S ribosomal subunit.</text>
</comment>
<dbReference type="SUPFAM" id="SSF46785">
    <property type="entry name" value="Winged helix' DNA-binding domain"/>
    <property type="match status" value="1"/>
</dbReference>
<dbReference type="Pfam" id="PF01090">
    <property type="entry name" value="Ribosomal_S19e"/>
    <property type="match status" value="1"/>
</dbReference>
<evidence type="ECO:0000256" key="2">
    <source>
        <dbReference type="ARBA" id="ARBA00022980"/>
    </source>
</evidence>
<comment type="subunit">
    <text evidence="5">Part of the 30S ribosomal subunit.</text>
</comment>
<evidence type="ECO:0000256" key="1">
    <source>
        <dbReference type="ARBA" id="ARBA00010014"/>
    </source>
</evidence>
<evidence type="ECO:0000313" key="6">
    <source>
        <dbReference type="EMBL" id="SAI83888.1"/>
    </source>
</evidence>
<dbReference type="PANTHER" id="PTHR11710:SF0">
    <property type="entry name" value="40S RIBOSOMAL PROTEIN S19"/>
    <property type="match status" value="1"/>
</dbReference>
<dbReference type="GO" id="GO:0003735">
    <property type="term" value="F:structural constituent of ribosome"/>
    <property type="evidence" value="ECO:0007669"/>
    <property type="project" value="InterPro"/>
</dbReference>
<dbReference type="PANTHER" id="PTHR11710">
    <property type="entry name" value="40S RIBOSOMAL PROTEIN S19"/>
    <property type="match status" value="1"/>
</dbReference>
<keyword evidence="2 5" id="KW-0689">Ribosomal protein</keyword>
<proteinExistence type="inferred from homology"/>
<dbReference type="NCBIfam" id="NF006811">
    <property type="entry name" value="PRK09333.1"/>
    <property type="match status" value="1"/>
</dbReference>